<evidence type="ECO:0000256" key="1">
    <source>
        <dbReference type="SAM" id="MobiDB-lite"/>
    </source>
</evidence>
<evidence type="ECO:0000313" key="2">
    <source>
        <dbReference type="EMBL" id="CAG07945.1"/>
    </source>
</evidence>
<proteinExistence type="predicted"/>
<dbReference type="EMBL" id="CAAE01014995">
    <property type="protein sequence ID" value="CAG07945.1"/>
    <property type="molecule type" value="Genomic_DNA"/>
</dbReference>
<feature type="region of interest" description="Disordered" evidence="1">
    <location>
        <begin position="35"/>
        <end position="76"/>
    </location>
</feature>
<name>Q4RUI7_TETNG</name>
<sequence>MAEVSVRKRGRYRPEMLYKPGPVADLRHSACLHAAAGGSSGRREPAEVGLRRALEQESGGRKAAGGSPAYQPSPRSRLLKRLLSGGQSRGDNREPSLAPRSVVLKCSRWRTCAGTRAWRLWPSGEWMRYRDEDPQQETREQSTEEPGENVLLMKMAAGPHTVCPGSPNEVVFFFCIKAVLTATFRGRWGDKTLFQPLSLSSPDGDGGRVRSVSFLPSLIRFSRVERVIALAHHVSVEANWL</sequence>
<organism evidence="2">
    <name type="scientific">Tetraodon nigroviridis</name>
    <name type="common">Spotted green pufferfish</name>
    <name type="synonym">Chelonodon nigroviridis</name>
    <dbReference type="NCBI Taxonomy" id="99883"/>
    <lineage>
        <taxon>Eukaryota</taxon>
        <taxon>Metazoa</taxon>
        <taxon>Chordata</taxon>
        <taxon>Craniata</taxon>
        <taxon>Vertebrata</taxon>
        <taxon>Euteleostomi</taxon>
        <taxon>Actinopterygii</taxon>
        <taxon>Neopterygii</taxon>
        <taxon>Teleostei</taxon>
        <taxon>Neoteleostei</taxon>
        <taxon>Acanthomorphata</taxon>
        <taxon>Eupercaria</taxon>
        <taxon>Tetraodontiformes</taxon>
        <taxon>Tetradontoidea</taxon>
        <taxon>Tetraodontidae</taxon>
        <taxon>Tetraodon</taxon>
    </lineage>
</organism>
<reference evidence="2" key="2">
    <citation type="submission" date="2004-02" db="EMBL/GenBank/DDBJ databases">
        <authorList>
            <consortium name="Genoscope"/>
            <consortium name="Whitehead Institute Centre for Genome Research"/>
        </authorList>
    </citation>
    <scope>NUCLEOTIDE SEQUENCE</scope>
</reference>
<reference evidence="2" key="1">
    <citation type="journal article" date="2004" name="Nature">
        <title>Genome duplication in the teleost fish Tetraodon nigroviridis reveals the early vertebrate proto-karyotype.</title>
        <authorList>
            <person name="Jaillon O."/>
            <person name="Aury J.-M."/>
            <person name="Brunet F."/>
            <person name="Petit J.-L."/>
            <person name="Stange-Thomann N."/>
            <person name="Mauceli E."/>
            <person name="Bouneau L."/>
            <person name="Fischer C."/>
            <person name="Ozouf-Costaz C."/>
            <person name="Bernot A."/>
            <person name="Nicaud S."/>
            <person name="Jaffe D."/>
            <person name="Fisher S."/>
            <person name="Lutfalla G."/>
            <person name="Dossat C."/>
            <person name="Segurens B."/>
            <person name="Dasilva C."/>
            <person name="Salanoubat M."/>
            <person name="Levy M."/>
            <person name="Boudet N."/>
            <person name="Castellano S."/>
            <person name="Anthouard V."/>
            <person name="Jubin C."/>
            <person name="Castelli V."/>
            <person name="Katinka M."/>
            <person name="Vacherie B."/>
            <person name="Biemont C."/>
            <person name="Skalli Z."/>
            <person name="Cattolico L."/>
            <person name="Poulain J."/>
            <person name="De Berardinis V."/>
            <person name="Cruaud C."/>
            <person name="Duprat S."/>
            <person name="Brottier P."/>
            <person name="Coutanceau J.-P."/>
            <person name="Gouzy J."/>
            <person name="Parra G."/>
            <person name="Lardier G."/>
            <person name="Chapple C."/>
            <person name="McKernan K.J."/>
            <person name="McEwan P."/>
            <person name="Bosak S."/>
            <person name="Kellis M."/>
            <person name="Volff J.-N."/>
            <person name="Guigo R."/>
            <person name="Zody M.C."/>
            <person name="Mesirov J."/>
            <person name="Lindblad-Toh K."/>
            <person name="Birren B."/>
            <person name="Nusbaum C."/>
            <person name="Kahn D."/>
            <person name="Robinson-Rechavi M."/>
            <person name="Laudet V."/>
            <person name="Schachter V."/>
            <person name="Quetier F."/>
            <person name="Saurin W."/>
            <person name="Scarpelli C."/>
            <person name="Wincker P."/>
            <person name="Lander E.S."/>
            <person name="Weissenbach J."/>
            <person name="Roest Crollius H."/>
        </authorList>
    </citation>
    <scope>NUCLEOTIDE SEQUENCE [LARGE SCALE GENOMIC DNA]</scope>
</reference>
<dbReference type="KEGG" id="tng:GSTEN00028780G001"/>
<dbReference type="AlphaFoldDB" id="Q4RUI7"/>
<feature type="compositionally biased region" description="Basic and acidic residues" evidence="1">
    <location>
        <begin position="41"/>
        <end position="60"/>
    </location>
</feature>
<accession>Q4RUI7</accession>
<gene>
    <name evidence="2" type="ORF">GSTENG00028780001</name>
</gene>
<comment type="caution">
    <text evidence="2">The sequence shown here is derived from an EMBL/GenBank/DDBJ whole genome shotgun (WGS) entry which is preliminary data.</text>
</comment>
<protein>
    <submittedName>
        <fullName evidence="2">(spotted green pufferfish) hypothetical protein</fullName>
    </submittedName>
</protein>